<dbReference type="EMBL" id="JARYMX010000047">
    <property type="protein sequence ID" value="KAJ9536196.1"/>
    <property type="molecule type" value="Genomic_DNA"/>
</dbReference>
<name>A0AA38W5Q5_9ASTR</name>
<dbReference type="AlphaFoldDB" id="A0AA38W5Q5"/>
<dbReference type="InterPro" id="IPR055298">
    <property type="entry name" value="AtLOH3-like"/>
</dbReference>
<evidence type="ECO:0008006" key="3">
    <source>
        <dbReference type="Google" id="ProtNLM"/>
    </source>
</evidence>
<accession>A0AA38W5Q5</accession>
<sequence>MQGELVGLKTLILNENASAYYVHCFAHQLQLTLVTMAKRHLKIASVFFLLTNVVNVVGGSCKRRDRLREQQADKVKSQVGEASIKKLPSSEHVTHVGDHLMYDYLIFIFIDVLEMIEKDGSTQEQKCEAIQLSTSLQTFDFIFCLHFMKTLLGITNDLSQALQRKEQDIVNAMNLVVLGSIGSDKQINNYAADKNLTRTMIHP</sequence>
<protein>
    <recommendedName>
        <fullName evidence="3">DUF4371 domain-containing protein</fullName>
    </recommendedName>
</protein>
<comment type="caution">
    <text evidence="1">The sequence shown here is derived from an EMBL/GenBank/DDBJ whole genome shotgun (WGS) entry which is preliminary data.</text>
</comment>
<evidence type="ECO:0000313" key="1">
    <source>
        <dbReference type="EMBL" id="KAJ9536196.1"/>
    </source>
</evidence>
<evidence type="ECO:0000313" key="2">
    <source>
        <dbReference type="Proteomes" id="UP001172457"/>
    </source>
</evidence>
<dbReference type="PANTHER" id="PTHR11697:SF230">
    <property type="entry name" value="ZINC FINGER, MYM DOMAIN CONTAINING 1"/>
    <property type="match status" value="1"/>
</dbReference>
<keyword evidence="2" id="KW-1185">Reference proteome</keyword>
<gene>
    <name evidence="1" type="ORF">OSB04_un000635</name>
</gene>
<reference evidence="1" key="1">
    <citation type="submission" date="2023-03" db="EMBL/GenBank/DDBJ databases">
        <title>Chromosome-scale reference genome and RAD-based genetic map of yellow starthistle (Centaurea solstitialis) reveal putative structural variation and QTLs associated with invader traits.</title>
        <authorList>
            <person name="Reatini B."/>
            <person name="Cang F.A."/>
            <person name="Jiang Q."/>
            <person name="Mckibben M.T.W."/>
            <person name="Barker M.S."/>
            <person name="Rieseberg L.H."/>
            <person name="Dlugosch K.M."/>
        </authorList>
    </citation>
    <scope>NUCLEOTIDE SEQUENCE</scope>
    <source>
        <strain evidence="1">CAN-66</strain>
        <tissue evidence="1">Leaf</tissue>
    </source>
</reference>
<organism evidence="1 2">
    <name type="scientific">Centaurea solstitialis</name>
    <name type="common">yellow star-thistle</name>
    <dbReference type="NCBI Taxonomy" id="347529"/>
    <lineage>
        <taxon>Eukaryota</taxon>
        <taxon>Viridiplantae</taxon>
        <taxon>Streptophyta</taxon>
        <taxon>Embryophyta</taxon>
        <taxon>Tracheophyta</taxon>
        <taxon>Spermatophyta</taxon>
        <taxon>Magnoliopsida</taxon>
        <taxon>eudicotyledons</taxon>
        <taxon>Gunneridae</taxon>
        <taxon>Pentapetalae</taxon>
        <taxon>asterids</taxon>
        <taxon>campanulids</taxon>
        <taxon>Asterales</taxon>
        <taxon>Asteraceae</taxon>
        <taxon>Carduoideae</taxon>
        <taxon>Cardueae</taxon>
        <taxon>Centaureinae</taxon>
        <taxon>Centaurea</taxon>
    </lineage>
</organism>
<dbReference type="PANTHER" id="PTHR11697">
    <property type="entry name" value="GENERAL TRANSCRIPTION FACTOR 2-RELATED ZINC FINGER PROTEIN"/>
    <property type="match status" value="1"/>
</dbReference>
<dbReference type="Proteomes" id="UP001172457">
    <property type="component" value="Unassembled WGS sequence"/>
</dbReference>
<proteinExistence type="predicted"/>